<keyword evidence="8 9" id="KW-0472">Membrane</keyword>
<comment type="subunit">
    <text evidence="9">Forms a complex with SecF. Part of the essential Sec protein translocation apparatus which comprises SecA, SecYEG and auxiliary proteins SecDF. Other proteins may also be involved.</text>
</comment>
<dbReference type="PANTHER" id="PTHR30081:SF1">
    <property type="entry name" value="PROTEIN TRANSLOCASE SUBUNIT SECD"/>
    <property type="match status" value="1"/>
</dbReference>
<evidence type="ECO:0000256" key="8">
    <source>
        <dbReference type="ARBA" id="ARBA00023136"/>
    </source>
</evidence>
<organism evidence="13 14">
    <name type="scientific">Melioribacter roseus (strain DSM 23840 / JCM 17771 / VKM B-2668 / P3M-2)</name>
    <dbReference type="NCBI Taxonomy" id="1191523"/>
    <lineage>
        <taxon>Bacteria</taxon>
        <taxon>Pseudomonadati</taxon>
        <taxon>Ignavibacteriota</taxon>
        <taxon>Ignavibacteria</taxon>
        <taxon>Ignavibacteriales</taxon>
        <taxon>Melioribacteraceae</taxon>
        <taxon>Melioribacter</taxon>
    </lineage>
</organism>
<dbReference type="GO" id="GO:0043952">
    <property type="term" value="P:protein transport by the Sec complex"/>
    <property type="evidence" value="ECO:0007669"/>
    <property type="project" value="UniProtKB-UniRule"/>
</dbReference>
<evidence type="ECO:0000256" key="5">
    <source>
        <dbReference type="ARBA" id="ARBA00022927"/>
    </source>
</evidence>
<evidence type="ECO:0000256" key="4">
    <source>
        <dbReference type="ARBA" id="ARBA00022692"/>
    </source>
</evidence>
<dbReference type="Pfam" id="PF21760">
    <property type="entry name" value="SecD_1st"/>
    <property type="match status" value="1"/>
</dbReference>
<dbReference type="GO" id="GO:0006605">
    <property type="term" value="P:protein targeting"/>
    <property type="evidence" value="ECO:0007669"/>
    <property type="project" value="UniProtKB-UniRule"/>
</dbReference>
<keyword evidence="14" id="KW-1185">Reference proteome</keyword>
<dbReference type="EMBL" id="CP003557">
    <property type="protein sequence ID" value="AFN75095.1"/>
    <property type="molecule type" value="Genomic_DNA"/>
</dbReference>
<feature type="transmembrane region" description="Helical" evidence="9">
    <location>
        <begin position="518"/>
        <end position="540"/>
    </location>
</feature>
<dbReference type="HOGENOM" id="CLU_007894_4_3_10"/>
<evidence type="ECO:0000256" key="6">
    <source>
        <dbReference type="ARBA" id="ARBA00022989"/>
    </source>
</evidence>
<dbReference type="Gene3D" id="1.20.1640.10">
    <property type="entry name" value="Multidrug efflux transporter AcrB transmembrane domain"/>
    <property type="match status" value="1"/>
</dbReference>
<comment type="caution">
    <text evidence="9">Lacks conserved residue(s) required for the propagation of feature annotation.</text>
</comment>
<feature type="domain" description="SecDF P1 head subdomain" evidence="12">
    <location>
        <begin position="341"/>
        <end position="444"/>
    </location>
</feature>
<sequence length="626" mass="69564">MKEIRFRLFLVIGAFALSLYLLYPTYQDYKNNVDVSETLVHLEDSLKESSPNLTPTEIRELITAKKDSILANTPEYRSAREKRIKLGLDLQGGMYLVMEVNTAKLLERLAKDPDEQFFEILKQAEAESQLSDENVVTILARLMQEKNIRLSRYFGSIREDDAQIIARLQEQESDAVTRAIEIIRNRVDQYGVSEPNIQKQGSRRIVIELPGVAREEEAKRLLQGRALLEFKLVKDADFAIPIMNRIDEVLAKSIGIDSAQVADTTQQLTEEEFAKQHPFFAIARLADPQGRIPDAYVKESDKPKLNAYLQREEVKKVMPDNVEFLFDAKPIVGDDGEKYYRMYMVNKTPELTGGVIVDAQANIDPTTSAPVVSMQMNAEGAREWARITGSNIGKRCAIVLDGVVYSAPVIQSKIPSGNSQISGIPNLDEAKLLEIVLKAGALPAPVEIIEQRTVGPSLGQDSIRQGFNSLWLGYTLVAIFMIFYYRRAGTLADIGLIVTVLLILGVLAGFQATLTLPGIAGIVLTMGMAVDANVIIYERIREELNTGKTARAAVDAGYRNSFSAIIDSNITTFFTGIILYQFGSGPIQGFALTLMIGILTSLFSALIVVRMMFDYMLNKGQKINIG</sequence>
<dbReference type="eggNOG" id="COG0342">
    <property type="taxonomic scope" value="Bacteria"/>
</dbReference>
<dbReference type="Pfam" id="PF02355">
    <property type="entry name" value="SecD_SecF_C"/>
    <property type="match status" value="1"/>
</dbReference>
<dbReference type="AlphaFoldDB" id="I6Z7F8"/>
<dbReference type="HAMAP" id="MF_01463_B">
    <property type="entry name" value="SecD_B"/>
    <property type="match status" value="1"/>
</dbReference>
<dbReference type="OrthoDB" id="9805019at2"/>
<feature type="transmembrane region" description="Helical" evidence="9">
    <location>
        <begin position="466"/>
        <end position="484"/>
    </location>
</feature>
<evidence type="ECO:0000259" key="11">
    <source>
        <dbReference type="Pfam" id="PF21760"/>
    </source>
</evidence>
<dbReference type="FunFam" id="1.20.1640.10:FF:000004">
    <property type="entry name" value="Protein translocase subunit SecD"/>
    <property type="match status" value="1"/>
</dbReference>
<evidence type="ECO:0000259" key="10">
    <source>
        <dbReference type="Pfam" id="PF02355"/>
    </source>
</evidence>
<keyword evidence="6 9" id="KW-1133">Transmembrane helix</keyword>
<feature type="domain" description="Protein translocase subunit SecDF P1" evidence="11">
    <location>
        <begin position="176"/>
        <end position="235"/>
    </location>
</feature>
<dbReference type="GO" id="GO:0005886">
    <property type="term" value="C:plasma membrane"/>
    <property type="evidence" value="ECO:0007669"/>
    <property type="project" value="UniProtKB-SubCell"/>
</dbReference>
<evidence type="ECO:0000313" key="14">
    <source>
        <dbReference type="Proteomes" id="UP000009011"/>
    </source>
</evidence>
<keyword evidence="2 9" id="KW-0813">Transport</keyword>
<keyword evidence="4 9" id="KW-0812">Transmembrane</keyword>
<dbReference type="InterPro" id="IPR005791">
    <property type="entry name" value="SecD"/>
</dbReference>
<feature type="transmembrane region" description="Helical" evidence="9">
    <location>
        <begin position="491"/>
        <end position="512"/>
    </location>
</feature>
<evidence type="ECO:0000259" key="12">
    <source>
        <dbReference type="Pfam" id="PF22599"/>
    </source>
</evidence>
<dbReference type="GO" id="GO:0065002">
    <property type="term" value="P:intracellular protein transmembrane transport"/>
    <property type="evidence" value="ECO:0007669"/>
    <property type="project" value="UniProtKB-UniRule"/>
</dbReference>
<feature type="transmembrane region" description="Helical" evidence="9">
    <location>
        <begin position="561"/>
        <end position="583"/>
    </location>
</feature>
<comment type="subcellular location">
    <subcellularLocation>
        <location evidence="1">Cell membrane</location>
        <topology evidence="1">Multi-pass membrane protein</topology>
    </subcellularLocation>
</comment>
<proteinExistence type="inferred from homology"/>
<dbReference type="SUPFAM" id="SSF82866">
    <property type="entry name" value="Multidrug efflux transporter AcrB transmembrane domain"/>
    <property type="match status" value="1"/>
</dbReference>
<dbReference type="InterPro" id="IPR055344">
    <property type="entry name" value="SecD_SecF_C_bact"/>
</dbReference>
<dbReference type="PANTHER" id="PTHR30081">
    <property type="entry name" value="PROTEIN-EXPORT MEMBRANE PROTEIN SEC"/>
    <property type="match status" value="1"/>
</dbReference>
<dbReference type="InterPro" id="IPR054384">
    <property type="entry name" value="SecDF_P1_head"/>
</dbReference>
<dbReference type="NCBIfam" id="TIGR01129">
    <property type="entry name" value="secD"/>
    <property type="match status" value="1"/>
</dbReference>
<dbReference type="RefSeq" id="WP_014856527.1">
    <property type="nucleotide sequence ID" value="NC_018178.1"/>
</dbReference>
<evidence type="ECO:0000256" key="2">
    <source>
        <dbReference type="ARBA" id="ARBA00022448"/>
    </source>
</evidence>
<feature type="domain" description="Protein export membrane protein SecD/SecF C-terminal" evidence="10">
    <location>
        <begin position="446"/>
        <end position="611"/>
    </location>
</feature>
<feature type="transmembrane region" description="Helical" evidence="9">
    <location>
        <begin position="589"/>
        <end position="613"/>
    </location>
</feature>
<comment type="similarity">
    <text evidence="9">Belongs to the SecD/SecF family. SecD subfamily.</text>
</comment>
<dbReference type="InterPro" id="IPR022813">
    <property type="entry name" value="SecD/SecF_arch_bac"/>
</dbReference>
<reference evidence="13 14" key="1">
    <citation type="journal article" date="2013" name="PLoS ONE">
        <title>Genomic analysis of Melioribacter roseus, facultatively anaerobic organotrophic bacterium representing a novel deep lineage within Bacteriodetes/Chlorobi group.</title>
        <authorList>
            <person name="Kadnikov V.V."/>
            <person name="Mardanov A.V."/>
            <person name="Podosokorskaya O.A."/>
            <person name="Gavrilov S.N."/>
            <person name="Kublanov I.V."/>
            <person name="Beletsky A.V."/>
            <person name="Bonch-Osmolovskaya E.A."/>
            <person name="Ravin N.V."/>
        </authorList>
    </citation>
    <scope>NUCLEOTIDE SEQUENCE [LARGE SCALE GENOMIC DNA]</scope>
    <source>
        <strain evidence="14">JCM 17771 / P3M-2</strain>
    </source>
</reference>
<keyword evidence="5 9" id="KW-0653">Protein transport</keyword>
<dbReference type="STRING" id="1191523.MROS_1862"/>
<evidence type="ECO:0000313" key="13">
    <source>
        <dbReference type="EMBL" id="AFN75095.1"/>
    </source>
</evidence>
<dbReference type="PATRIC" id="fig|1191523.3.peg.1973"/>
<gene>
    <name evidence="9" type="primary">secD</name>
    <name evidence="13" type="ordered locus">MROS_1862</name>
</gene>
<dbReference type="NCBIfam" id="TIGR00916">
    <property type="entry name" value="2A0604s01"/>
    <property type="match status" value="1"/>
</dbReference>
<dbReference type="GO" id="GO:0015450">
    <property type="term" value="F:protein-transporting ATPase activity"/>
    <property type="evidence" value="ECO:0007669"/>
    <property type="project" value="InterPro"/>
</dbReference>
<name>I6Z7F8_MELRP</name>
<accession>I6Z7F8</accession>
<evidence type="ECO:0000256" key="7">
    <source>
        <dbReference type="ARBA" id="ARBA00023010"/>
    </source>
</evidence>
<dbReference type="Proteomes" id="UP000009011">
    <property type="component" value="Chromosome"/>
</dbReference>
<evidence type="ECO:0000256" key="9">
    <source>
        <dbReference type="HAMAP-Rule" id="MF_01463"/>
    </source>
</evidence>
<protein>
    <recommendedName>
        <fullName evidence="9">Protein translocase subunit SecD</fullName>
    </recommendedName>
</protein>
<dbReference type="Gene3D" id="3.30.70.3220">
    <property type="match status" value="1"/>
</dbReference>
<keyword evidence="7 9" id="KW-0811">Translocation</keyword>
<dbReference type="InterPro" id="IPR048631">
    <property type="entry name" value="SecD_1st"/>
</dbReference>
<dbReference type="InterPro" id="IPR048634">
    <property type="entry name" value="SecD_SecF_C"/>
</dbReference>
<dbReference type="KEGG" id="mro:MROS_1862"/>
<comment type="function">
    <text evidence="9">Part of the Sec protein translocase complex. Interacts with the SecYEG preprotein conducting channel. SecDF uses the proton motive force (PMF) to complete protein translocation after the ATP-dependent function of SecA.</text>
</comment>
<dbReference type="Pfam" id="PF22599">
    <property type="entry name" value="SecDF_P1_head"/>
    <property type="match status" value="1"/>
</dbReference>
<evidence type="ECO:0000256" key="1">
    <source>
        <dbReference type="ARBA" id="ARBA00004651"/>
    </source>
</evidence>
<keyword evidence="3 9" id="KW-1003">Cell membrane</keyword>
<evidence type="ECO:0000256" key="3">
    <source>
        <dbReference type="ARBA" id="ARBA00022475"/>
    </source>
</evidence>
<dbReference type="Gene3D" id="3.30.1360.200">
    <property type="match status" value="1"/>
</dbReference>